<feature type="transmembrane region" description="Helical" evidence="10">
    <location>
        <begin position="247"/>
        <end position="266"/>
    </location>
</feature>
<sequence length="542" mass="58034">MRWLNPVSLAKNWIEPNWRSYLATQQPQLWLLAILIGLLVSCAAIIFRLGIGAVQWTWLGTISESIATAADNQPYWLILLAPTLGGLFVGLFLEYVHPIKRAEGVADVIEARAHGGSGLRFWQGLDSAAVTIVSLGAGASAGREGPMVHLGASLAKIVCELFSLPSTARKTLLACGVASAVSASFNAPIAGVLFAHEVILGHYAMTAFVPIVLASAMGTLLSRLYFGDIAAFDIPAYQITSYWELPAFALLGITCAVVAVLFQFSLMGTDWVARHVKIPLFLRPVIGGFVIGCIALVFPEVLGVGYEATDMALHQKLPLAMLFALIIAKTAATAITLASRFGGGIFSPSLYVGAMTGGVFGIIAAQVFPEMASSQGLYSILGMGAVAAAVLGAPVSTTMIVFELTGGYALSIALLITVSIATGLTLALHGRSYFHWQLEMRGVFLQEGDHKFLVTHIKVAQFYHPLTEDALEEDHLLPEDSDTLRLMDNLETALKAFDACGGEPIPVADPDDPTKILGWAKQVDALRYFNDLLIDTHAQEHR</sequence>
<protein>
    <submittedName>
        <fullName evidence="11">Chloride channel protein, CIC family</fullName>
    </submittedName>
</protein>
<evidence type="ECO:0000313" key="11">
    <source>
        <dbReference type="EMBL" id="SNZ09023.1"/>
    </source>
</evidence>
<dbReference type="GO" id="GO:0034707">
    <property type="term" value="C:chloride channel complex"/>
    <property type="evidence" value="ECO:0007669"/>
    <property type="project" value="UniProtKB-KW"/>
</dbReference>
<keyword evidence="4 10" id="KW-1133">Transmembrane helix</keyword>
<evidence type="ECO:0000256" key="7">
    <source>
        <dbReference type="ARBA" id="ARBA00023173"/>
    </source>
</evidence>
<evidence type="ECO:0000256" key="2">
    <source>
        <dbReference type="ARBA" id="ARBA00022448"/>
    </source>
</evidence>
<keyword evidence="3 10" id="KW-0812">Transmembrane</keyword>
<feature type="transmembrane region" description="Helical" evidence="10">
    <location>
        <begin position="74"/>
        <end position="93"/>
    </location>
</feature>
<feature type="transmembrane region" description="Helical" evidence="10">
    <location>
        <begin position="207"/>
        <end position="226"/>
    </location>
</feature>
<evidence type="ECO:0000256" key="4">
    <source>
        <dbReference type="ARBA" id="ARBA00022989"/>
    </source>
</evidence>
<keyword evidence="5" id="KW-0406">Ion transport</keyword>
<evidence type="ECO:0000256" key="6">
    <source>
        <dbReference type="ARBA" id="ARBA00023136"/>
    </source>
</evidence>
<evidence type="ECO:0000256" key="3">
    <source>
        <dbReference type="ARBA" id="ARBA00022692"/>
    </source>
</evidence>
<evidence type="ECO:0000256" key="9">
    <source>
        <dbReference type="ARBA" id="ARBA00023303"/>
    </source>
</evidence>
<feature type="transmembrane region" description="Helical" evidence="10">
    <location>
        <begin position="286"/>
        <end position="305"/>
    </location>
</feature>
<feature type="transmembrane region" description="Helical" evidence="10">
    <location>
        <begin position="29"/>
        <end position="54"/>
    </location>
</feature>
<dbReference type="AlphaFoldDB" id="A0A285NJC8"/>
<evidence type="ECO:0000313" key="12">
    <source>
        <dbReference type="Proteomes" id="UP000219439"/>
    </source>
</evidence>
<evidence type="ECO:0000256" key="8">
    <source>
        <dbReference type="ARBA" id="ARBA00023214"/>
    </source>
</evidence>
<dbReference type="SUPFAM" id="SSF81340">
    <property type="entry name" value="Clc chloride channel"/>
    <property type="match status" value="1"/>
</dbReference>
<dbReference type="CDD" id="cd00400">
    <property type="entry name" value="Voltage_gated_ClC"/>
    <property type="match status" value="1"/>
</dbReference>
<keyword evidence="6 10" id="KW-0472">Membrane</keyword>
<keyword evidence="9" id="KW-0407">Ion channel</keyword>
<dbReference type="InterPro" id="IPR014743">
    <property type="entry name" value="Cl-channel_core"/>
</dbReference>
<proteinExistence type="predicted"/>
<feature type="transmembrane region" description="Helical" evidence="10">
    <location>
        <begin position="408"/>
        <end position="428"/>
    </location>
</feature>
<feature type="transmembrane region" description="Helical" evidence="10">
    <location>
        <begin position="380"/>
        <end position="402"/>
    </location>
</feature>
<dbReference type="Pfam" id="PF00654">
    <property type="entry name" value="Voltage_CLC"/>
    <property type="match status" value="1"/>
</dbReference>
<keyword evidence="8" id="KW-0868">Chloride</keyword>
<dbReference type="InterPro" id="IPR001807">
    <property type="entry name" value="ClC"/>
</dbReference>
<dbReference type="PANTHER" id="PTHR43427">
    <property type="entry name" value="CHLORIDE CHANNEL PROTEIN CLC-E"/>
    <property type="match status" value="1"/>
</dbReference>
<dbReference type="RefSeq" id="WP_097153013.1">
    <property type="nucleotide sequence ID" value="NZ_OBEL01000001.1"/>
</dbReference>
<dbReference type="EMBL" id="OBEL01000001">
    <property type="protein sequence ID" value="SNZ09023.1"/>
    <property type="molecule type" value="Genomic_DNA"/>
</dbReference>
<gene>
    <name evidence="11" type="ORF">SAMN06265368_1906</name>
</gene>
<dbReference type="Proteomes" id="UP000219439">
    <property type="component" value="Unassembled WGS sequence"/>
</dbReference>
<evidence type="ECO:0000256" key="1">
    <source>
        <dbReference type="ARBA" id="ARBA00004141"/>
    </source>
</evidence>
<feature type="transmembrane region" description="Helical" evidence="10">
    <location>
        <begin position="350"/>
        <end position="368"/>
    </location>
</feature>
<organism evidence="11 12">
    <name type="scientific">Cohaesibacter gelatinilyticus</name>
    <dbReference type="NCBI Taxonomy" id="372072"/>
    <lineage>
        <taxon>Bacteria</taxon>
        <taxon>Pseudomonadati</taxon>
        <taxon>Pseudomonadota</taxon>
        <taxon>Alphaproteobacteria</taxon>
        <taxon>Hyphomicrobiales</taxon>
        <taxon>Cohaesibacteraceae</taxon>
    </lineage>
</organism>
<dbReference type="GO" id="GO:0005254">
    <property type="term" value="F:chloride channel activity"/>
    <property type="evidence" value="ECO:0007669"/>
    <property type="project" value="UniProtKB-KW"/>
</dbReference>
<keyword evidence="7" id="KW-0869">Chloride channel</keyword>
<name>A0A285NJC8_9HYPH</name>
<dbReference type="PANTHER" id="PTHR43427:SF6">
    <property type="entry name" value="CHLORIDE CHANNEL PROTEIN CLC-E"/>
    <property type="match status" value="1"/>
</dbReference>
<dbReference type="OrthoDB" id="9767361at2"/>
<feature type="transmembrane region" description="Helical" evidence="10">
    <location>
        <begin position="317"/>
        <end position="338"/>
    </location>
</feature>
<keyword evidence="2" id="KW-0813">Transport</keyword>
<evidence type="ECO:0000256" key="10">
    <source>
        <dbReference type="SAM" id="Phobius"/>
    </source>
</evidence>
<keyword evidence="12" id="KW-1185">Reference proteome</keyword>
<comment type="subcellular location">
    <subcellularLocation>
        <location evidence="1">Membrane</location>
        <topology evidence="1">Multi-pass membrane protein</topology>
    </subcellularLocation>
</comment>
<evidence type="ECO:0000256" key="5">
    <source>
        <dbReference type="ARBA" id="ARBA00023065"/>
    </source>
</evidence>
<dbReference type="InterPro" id="IPR050368">
    <property type="entry name" value="ClC-type_chloride_channel"/>
</dbReference>
<dbReference type="Gene3D" id="1.10.3080.10">
    <property type="entry name" value="Clc chloride channel"/>
    <property type="match status" value="1"/>
</dbReference>
<accession>A0A285NJC8</accession>
<feature type="transmembrane region" description="Helical" evidence="10">
    <location>
        <begin position="172"/>
        <end position="195"/>
    </location>
</feature>
<dbReference type="PRINTS" id="PR00762">
    <property type="entry name" value="CLCHANNEL"/>
</dbReference>
<reference evidence="11 12" key="1">
    <citation type="submission" date="2017-09" db="EMBL/GenBank/DDBJ databases">
        <authorList>
            <person name="Ehlers B."/>
            <person name="Leendertz F.H."/>
        </authorList>
    </citation>
    <scope>NUCLEOTIDE SEQUENCE [LARGE SCALE GENOMIC DNA]</scope>
    <source>
        <strain evidence="11 12">DSM 18289</strain>
    </source>
</reference>